<dbReference type="Gene3D" id="3.90.640.10">
    <property type="entry name" value="Actin, Chain A, domain 4"/>
    <property type="match status" value="1"/>
</dbReference>
<accession>A0AAJ0EPU9</accession>
<evidence type="ECO:0000256" key="1">
    <source>
        <dbReference type="RuleBase" id="RU000487"/>
    </source>
</evidence>
<dbReference type="RefSeq" id="XP_060426084.1">
    <property type="nucleotide sequence ID" value="XM_060575654.1"/>
</dbReference>
<evidence type="ECO:0000313" key="3">
    <source>
        <dbReference type="Proteomes" id="UP001224890"/>
    </source>
</evidence>
<gene>
    <name evidence="2" type="ORF">BDP55DRAFT_674323</name>
</gene>
<comment type="caution">
    <text evidence="2">The sequence shown here is derived from an EMBL/GenBank/DDBJ whole genome shotgun (WGS) entry which is preliminary data.</text>
</comment>
<keyword evidence="3" id="KW-1185">Reference proteome</keyword>
<dbReference type="Proteomes" id="UP001224890">
    <property type="component" value="Unassembled WGS sequence"/>
</dbReference>
<dbReference type="Gene3D" id="3.30.420.40">
    <property type="match status" value="2"/>
</dbReference>
<evidence type="ECO:0000313" key="2">
    <source>
        <dbReference type="EMBL" id="KAK1672081.1"/>
    </source>
</evidence>
<dbReference type="Pfam" id="PF00022">
    <property type="entry name" value="Actin"/>
    <property type="match status" value="2"/>
</dbReference>
<comment type="similarity">
    <text evidence="1">Belongs to the actin family.</text>
</comment>
<dbReference type="EMBL" id="JAHMHR010000041">
    <property type="protein sequence ID" value="KAK1672081.1"/>
    <property type="molecule type" value="Genomic_DNA"/>
</dbReference>
<proteinExistence type="inferred from homology"/>
<dbReference type="SMART" id="SM00268">
    <property type="entry name" value="ACTIN"/>
    <property type="match status" value="1"/>
</dbReference>
<dbReference type="SUPFAM" id="SSF53067">
    <property type="entry name" value="Actin-like ATPase domain"/>
    <property type="match status" value="2"/>
</dbReference>
<reference evidence="2" key="1">
    <citation type="submission" date="2021-06" db="EMBL/GenBank/DDBJ databases">
        <title>Comparative genomics, transcriptomics and evolutionary studies reveal genomic signatures of adaptation to plant cell wall in hemibiotrophic fungi.</title>
        <authorList>
            <consortium name="DOE Joint Genome Institute"/>
            <person name="Baroncelli R."/>
            <person name="Diaz J.F."/>
            <person name="Benocci T."/>
            <person name="Peng M."/>
            <person name="Battaglia E."/>
            <person name="Haridas S."/>
            <person name="Andreopoulos W."/>
            <person name="Labutti K."/>
            <person name="Pangilinan J."/>
            <person name="Floch G.L."/>
            <person name="Makela M.R."/>
            <person name="Henrissat B."/>
            <person name="Grigoriev I.V."/>
            <person name="Crouch J.A."/>
            <person name="De Vries R.P."/>
            <person name="Sukno S.A."/>
            <person name="Thon M.R."/>
        </authorList>
    </citation>
    <scope>NUCLEOTIDE SEQUENCE</scope>
    <source>
        <strain evidence="2">CBS 193.32</strain>
    </source>
</reference>
<protein>
    <submittedName>
        <fullName evidence="2">Actin family</fullName>
    </submittedName>
</protein>
<organism evidence="2 3">
    <name type="scientific">Colletotrichum godetiae</name>
    <dbReference type="NCBI Taxonomy" id="1209918"/>
    <lineage>
        <taxon>Eukaryota</taxon>
        <taxon>Fungi</taxon>
        <taxon>Dikarya</taxon>
        <taxon>Ascomycota</taxon>
        <taxon>Pezizomycotina</taxon>
        <taxon>Sordariomycetes</taxon>
        <taxon>Hypocreomycetidae</taxon>
        <taxon>Glomerellales</taxon>
        <taxon>Glomerellaceae</taxon>
        <taxon>Colletotrichum</taxon>
        <taxon>Colletotrichum acutatum species complex</taxon>
    </lineage>
</organism>
<dbReference type="InterPro" id="IPR004000">
    <property type="entry name" value="Actin"/>
</dbReference>
<dbReference type="GeneID" id="85460180"/>
<sequence length="384" mass="42655">MSTRAIVIDCGSAFTKAGFGGDRQPLRAFPTAIQYPTRTNENRDTNLWTSTYNVGHAVNPDYEGLKRPLYPIRACGVVTDWQDAARIRDYALTELGASIPLSFHPIIMTEPLHIPRTQRTAMISEVFEYLSVPAFYTTVPAVLSTYAANLPTALVVDSGYAVTWTLPVHDHAPLVHPSRMHDVSGQAIDDWLQQALINEVGVELPSNGAWDIALWLAKTERCRVAMDFEEESMRWKKSLDDERQDEVWELPDGLKVKPNTPLGLRAGEVSFKPSMLGLDVGGLQYDAFNVTMNCNRDIREELCQNVLLAGGNTMFPGFGARLECELKGLFKEGTKINVISPRNRAYSAWVGGSMVSELSTFEGMCVTKAEYEEAGPEIANKKFL</sequence>
<dbReference type="InterPro" id="IPR043129">
    <property type="entry name" value="ATPase_NBD"/>
</dbReference>
<name>A0AAJ0EPU9_9PEZI</name>
<dbReference type="AlphaFoldDB" id="A0AAJ0EPU9"/>
<dbReference type="PANTHER" id="PTHR11937">
    <property type="entry name" value="ACTIN"/>
    <property type="match status" value="1"/>
</dbReference>